<gene>
    <name evidence="2" type="primary">ycf3</name>
</gene>
<accession>G1E763</accession>
<dbReference type="InterPro" id="IPR011990">
    <property type="entry name" value="TPR-like_helical_dom_sf"/>
</dbReference>
<keyword evidence="1" id="KW-0802">TPR repeat</keyword>
<dbReference type="EMBL" id="JN039300">
    <property type="protein sequence ID" value="AEJ72952.1"/>
    <property type="molecule type" value="Genomic_DNA"/>
</dbReference>
<geneLocation type="chloroplast" evidence="2"/>
<sequence>MRQKFANFIDKTFTILSDLLLKFLPATKKEKQAFAYYRAGLSAQTMGNYAKALDNFYEALKLEEDPSDRGHIYYNIALIYTKNGELIKAIEYYSMALDNNPILTQAFNNLAVINHVYAVKAGERKDFESAQSIFKSAAAFWRRAIRMAPGSYPEAQNWLKITGGKYFRGYRGTPTSPPLDDTNNFYIISKNIKRRILELDIYTENIPDEDDKTI</sequence>
<dbReference type="AlphaFoldDB" id="G1E763"/>
<feature type="repeat" description="TPR" evidence="1">
    <location>
        <begin position="70"/>
        <end position="103"/>
    </location>
</feature>
<proteinExistence type="predicted"/>
<dbReference type="InterPro" id="IPR019734">
    <property type="entry name" value="TPR_rpt"/>
</dbReference>
<dbReference type="Pfam" id="PF00515">
    <property type="entry name" value="TPR_1"/>
    <property type="match status" value="1"/>
</dbReference>
<dbReference type="SUPFAM" id="SSF48452">
    <property type="entry name" value="TPR-like"/>
    <property type="match status" value="1"/>
</dbReference>
<dbReference type="PROSITE" id="PS50293">
    <property type="entry name" value="TPR_REGION"/>
    <property type="match status" value="1"/>
</dbReference>
<dbReference type="Pfam" id="PF13181">
    <property type="entry name" value="TPR_8"/>
    <property type="match status" value="1"/>
</dbReference>
<name>G1E763_KARVE</name>
<dbReference type="PROSITE" id="PS50005">
    <property type="entry name" value="TPR"/>
    <property type="match status" value="2"/>
</dbReference>
<dbReference type="NCBIfam" id="NF002725">
    <property type="entry name" value="PRK02603.1"/>
    <property type="match status" value="1"/>
</dbReference>
<evidence type="ECO:0000256" key="1">
    <source>
        <dbReference type="PROSITE-ProRule" id="PRU00339"/>
    </source>
</evidence>
<evidence type="ECO:0000313" key="2">
    <source>
        <dbReference type="EMBL" id="AEJ72952.1"/>
    </source>
</evidence>
<dbReference type="Gene3D" id="1.25.40.10">
    <property type="entry name" value="Tetratricopeptide repeat domain"/>
    <property type="match status" value="1"/>
</dbReference>
<protein>
    <submittedName>
        <fullName evidence="2">Hypothetical chloroplast RF3</fullName>
    </submittedName>
</protein>
<dbReference type="SMART" id="SM00028">
    <property type="entry name" value="TPR"/>
    <property type="match status" value="2"/>
</dbReference>
<feature type="repeat" description="TPR" evidence="1">
    <location>
        <begin position="33"/>
        <end position="66"/>
    </location>
</feature>
<keyword evidence="2" id="KW-0150">Chloroplast</keyword>
<keyword evidence="2" id="KW-0934">Plastid</keyword>
<organism evidence="2">
    <name type="scientific">Karlodinium veneficum</name>
    <name type="common">Dinoflagellate</name>
    <name type="synonym">Karlodinium micrum</name>
    <dbReference type="NCBI Taxonomy" id="407301"/>
    <lineage>
        <taxon>Eukaryota</taxon>
        <taxon>Sar</taxon>
        <taxon>Alveolata</taxon>
        <taxon>Dinophyceae</taxon>
        <taxon>Gymnodiniales</taxon>
        <taxon>Kareniaceae</taxon>
        <taxon>Karlodinium</taxon>
    </lineage>
</organism>
<reference evidence="2" key="1">
    <citation type="journal article" date="2011" name="PLoS ONE">
        <title>Genome evolution of a tertiary dinoflagellate plastid.</title>
        <authorList>
            <person name="Gabrielsen T.M."/>
            <person name="Minge M.A."/>
            <person name="Espelund M."/>
            <person name="Tooming-Klunderud A."/>
            <person name="Patil V."/>
            <person name="Nederbragt A.J."/>
            <person name="Otis C."/>
            <person name="Turmel M."/>
            <person name="Shalchian-Tabrizi K."/>
            <person name="Lemieux C."/>
            <person name="Jakobsen K.S."/>
        </authorList>
    </citation>
    <scope>NUCLEOTIDE SEQUENCE</scope>
</reference>